<dbReference type="EMBL" id="LQQO01000001">
    <property type="protein sequence ID" value="KZE18573.1"/>
    <property type="molecule type" value="Genomic_DNA"/>
</dbReference>
<keyword evidence="2" id="KW-0732">Signal</keyword>
<reference evidence="4" key="1">
    <citation type="submission" date="2016-01" db="EMBL/GenBank/DDBJ databases">
        <title>Draft genome of Chromobacterium sp. F49.</title>
        <authorList>
            <person name="Hong K.W."/>
        </authorList>
    </citation>
    <scope>NUCLEOTIDE SEQUENCE [LARGE SCALE GENOMIC DNA]</scope>
    <source>
        <strain evidence="4">CN3</strain>
    </source>
</reference>
<dbReference type="RefSeq" id="WP_126012564.1">
    <property type="nucleotide sequence ID" value="NZ_CP117025.1"/>
</dbReference>
<organism evidence="3 4">
    <name type="scientific">Sphingomonas hankookensis</name>
    <dbReference type="NCBI Taxonomy" id="563996"/>
    <lineage>
        <taxon>Bacteria</taxon>
        <taxon>Pseudomonadati</taxon>
        <taxon>Pseudomonadota</taxon>
        <taxon>Alphaproteobacteria</taxon>
        <taxon>Sphingomonadales</taxon>
        <taxon>Sphingomonadaceae</taxon>
        <taxon>Sphingomonas</taxon>
    </lineage>
</organism>
<gene>
    <name evidence="3" type="ORF">AVT10_00515</name>
</gene>
<protein>
    <recommendedName>
        <fullName evidence="5">PRC-barrel domain-containing protein</fullName>
    </recommendedName>
</protein>
<proteinExistence type="predicted"/>
<feature type="chain" id="PRO_5047287340" description="PRC-barrel domain-containing protein" evidence="2">
    <location>
        <begin position="22"/>
        <end position="148"/>
    </location>
</feature>
<evidence type="ECO:0000313" key="4">
    <source>
        <dbReference type="Proteomes" id="UP000076609"/>
    </source>
</evidence>
<keyword evidence="4" id="KW-1185">Reference proteome</keyword>
<comment type="caution">
    <text evidence="3">The sequence shown here is derived from an EMBL/GenBank/DDBJ whole genome shotgun (WGS) entry which is preliminary data.</text>
</comment>
<evidence type="ECO:0000313" key="3">
    <source>
        <dbReference type="EMBL" id="KZE18573.1"/>
    </source>
</evidence>
<feature type="signal peptide" evidence="2">
    <location>
        <begin position="1"/>
        <end position="21"/>
    </location>
</feature>
<evidence type="ECO:0008006" key="5">
    <source>
        <dbReference type="Google" id="ProtNLM"/>
    </source>
</evidence>
<sequence length="148" mass="15279">MSAKFRGVAATLLLVAGAAQAQIAPVGGAPSSSPNSEDTTRSVTSDRDQQFALDRIRDEAGTTVDARASRRSAKRIVAAKPSDLVIGASVFDKTGVPLGTIEAVKPEGVQLLSGSSRAMVPADVFGTIRGQLVLNVTKAEFAQQTGAR</sequence>
<name>A0ABR5YHG2_9SPHN</name>
<dbReference type="Proteomes" id="UP000076609">
    <property type="component" value="Unassembled WGS sequence"/>
</dbReference>
<accession>A0ABR5YHG2</accession>
<feature type="region of interest" description="Disordered" evidence="1">
    <location>
        <begin position="25"/>
        <end position="56"/>
    </location>
</feature>
<evidence type="ECO:0000256" key="2">
    <source>
        <dbReference type="SAM" id="SignalP"/>
    </source>
</evidence>
<feature type="compositionally biased region" description="Basic and acidic residues" evidence="1">
    <location>
        <begin position="38"/>
        <end position="56"/>
    </location>
</feature>
<evidence type="ECO:0000256" key="1">
    <source>
        <dbReference type="SAM" id="MobiDB-lite"/>
    </source>
</evidence>